<evidence type="ECO:0000256" key="4">
    <source>
        <dbReference type="ARBA" id="ARBA00022723"/>
    </source>
</evidence>
<dbReference type="OrthoDB" id="4243at2759"/>
<dbReference type="PANTHER" id="PTHR12743">
    <property type="entry name" value="CYTOCHROME C1 HEME LYASE"/>
    <property type="match status" value="1"/>
</dbReference>
<keyword evidence="4 10" id="KW-0479">Metal-binding</keyword>
<dbReference type="RefSeq" id="XP_067917773.1">
    <property type="nucleotide sequence ID" value="XM_068070251.1"/>
</dbReference>
<evidence type="ECO:0000256" key="7">
    <source>
        <dbReference type="ARBA" id="ARBA00023128"/>
    </source>
</evidence>
<keyword evidence="5 10" id="KW-0999">Mitochondrion inner membrane</keyword>
<dbReference type="AlphaFoldDB" id="A0A2C6JD37"/>
<dbReference type="GeneID" id="94433462"/>
<feature type="region of interest" description="Disordered" evidence="11">
    <location>
        <begin position="39"/>
        <end position="58"/>
    </location>
</feature>
<feature type="region of interest" description="Disordered" evidence="11">
    <location>
        <begin position="163"/>
        <end position="333"/>
    </location>
</feature>
<sequence length="491" mass="54281">MSVSPDRSPTSSSLSPSSSTSLSSNQTSSSSCPLKNHCPFTSSSSSSGPATSDTSSCPLFTETEERRVRKCLFGRVLMPVLSSPPLLFPSLKPRELLSSSCSPSGDLRSRLFCFSPFSNHSLPCHDRLLVPSEKSHGKEGEQPQHPPCVASRSFFSLFSSTTRQEEARKAGTEQQVQDGVRSLPSSCPLRSSDTDLPSSSASAFSNRDLPPFSSLPEGDQINFSPFAFFSRGGAPPARRGDDREGGPPPGSRWGSPPLGRGGGGGEQGEGGKGEEQAHDRRGVINPRNMMPDISNDPKEQVEGEGHTGGEGSSLSTKRRKSSIPKTGEEGTTWIYPSPLQFHRAMRRKNKEPPPADAMESTVYVHDIVNERTWKQILDWEHFHSQLQKDKGKVCKDASLRRFVGRSDDFTPTARWNQYFTSRGLPFDRHDWYIDRCGETVRYVVDYYDDPTASDDIQVYIHSRPAWFDSWDNFYDNLRHVFHSSPSTSSSS</sequence>
<comment type="caution">
    <text evidence="12">The sequence shown here is derived from an EMBL/GenBank/DDBJ whole genome shotgun (WGS) entry which is preliminary data.</text>
</comment>
<keyword evidence="7 10" id="KW-0496">Mitochondrion</keyword>
<organism evidence="12 13">
    <name type="scientific">Cystoisospora suis</name>
    <dbReference type="NCBI Taxonomy" id="483139"/>
    <lineage>
        <taxon>Eukaryota</taxon>
        <taxon>Sar</taxon>
        <taxon>Alveolata</taxon>
        <taxon>Apicomplexa</taxon>
        <taxon>Conoidasida</taxon>
        <taxon>Coccidia</taxon>
        <taxon>Eucoccidiorida</taxon>
        <taxon>Eimeriorina</taxon>
        <taxon>Sarcocystidae</taxon>
        <taxon>Cystoisospora</taxon>
    </lineage>
</organism>
<evidence type="ECO:0000256" key="3">
    <source>
        <dbReference type="ARBA" id="ARBA00022617"/>
    </source>
</evidence>
<dbReference type="PROSITE" id="PS51257">
    <property type="entry name" value="PROKAR_LIPOPROTEIN"/>
    <property type="match status" value="1"/>
</dbReference>
<evidence type="ECO:0000256" key="8">
    <source>
        <dbReference type="ARBA" id="ARBA00023136"/>
    </source>
</evidence>
<evidence type="ECO:0000256" key="9">
    <source>
        <dbReference type="ARBA" id="ARBA00023239"/>
    </source>
</evidence>
<evidence type="ECO:0000256" key="1">
    <source>
        <dbReference type="ARBA" id="ARBA00004273"/>
    </source>
</evidence>
<dbReference type="Pfam" id="PF01265">
    <property type="entry name" value="Cyto_heme_lyase"/>
    <property type="match status" value="1"/>
</dbReference>
<gene>
    <name evidence="12" type="ORF">CSUI_010146</name>
</gene>
<dbReference type="VEuPathDB" id="ToxoDB:CSUI_010146"/>
<keyword evidence="3 10" id="KW-0349">Heme</keyword>
<feature type="compositionally biased region" description="Low complexity" evidence="11">
    <location>
        <begin position="181"/>
        <end position="203"/>
    </location>
</feature>
<dbReference type="GO" id="GO:0046872">
    <property type="term" value="F:metal ion binding"/>
    <property type="evidence" value="ECO:0007669"/>
    <property type="project" value="UniProtKB-KW"/>
</dbReference>
<evidence type="ECO:0000313" key="13">
    <source>
        <dbReference type="Proteomes" id="UP000221165"/>
    </source>
</evidence>
<dbReference type="EMBL" id="MIGC01006732">
    <property type="protein sequence ID" value="PHJ16041.1"/>
    <property type="molecule type" value="Genomic_DNA"/>
</dbReference>
<comment type="subcellular location">
    <subcellularLocation>
        <location evidence="1 10">Mitochondrion inner membrane</location>
    </subcellularLocation>
</comment>
<keyword evidence="8 10" id="KW-0472">Membrane</keyword>
<feature type="compositionally biased region" description="Basic and acidic residues" evidence="11">
    <location>
        <begin position="269"/>
        <end position="282"/>
    </location>
</feature>
<accession>A0A2C6JD37</accession>
<keyword evidence="6 10" id="KW-0408">Iron</keyword>
<feature type="compositionally biased region" description="Low complexity" evidence="11">
    <location>
        <begin position="41"/>
        <end position="56"/>
    </location>
</feature>
<dbReference type="Proteomes" id="UP000221165">
    <property type="component" value="Unassembled WGS sequence"/>
</dbReference>
<evidence type="ECO:0000256" key="5">
    <source>
        <dbReference type="ARBA" id="ARBA00022792"/>
    </source>
</evidence>
<dbReference type="EC" id="4.4.1.17" evidence="10"/>
<protein>
    <recommendedName>
        <fullName evidence="10">Holocytochrome c-type synthase</fullName>
        <ecNumber evidence="10">4.4.1.17</ecNumber>
    </recommendedName>
</protein>
<evidence type="ECO:0000256" key="11">
    <source>
        <dbReference type="SAM" id="MobiDB-lite"/>
    </source>
</evidence>
<feature type="compositionally biased region" description="Gly residues" evidence="11">
    <location>
        <begin position="259"/>
        <end position="268"/>
    </location>
</feature>
<dbReference type="GO" id="GO:0004408">
    <property type="term" value="F:holocytochrome-c synthase activity"/>
    <property type="evidence" value="ECO:0007669"/>
    <property type="project" value="UniProtKB-EC"/>
</dbReference>
<evidence type="ECO:0000256" key="6">
    <source>
        <dbReference type="ARBA" id="ARBA00023004"/>
    </source>
</evidence>
<dbReference type="PANTHER" id="PTHR12743:SF8">
    <property type="entry name" value="PROTEIN HRI1"/>
    <property type="match status" value="1"/>
</dbReference>
<feature type="region of interest" description="Disordered" evidence="11">
    <location>
        <begin position="1"/>
        <end position="34"/>
    </location>
</feature>
<dbReference type="GO" id="GO:0005743">
    <property type="term" value="C:mitochondrial inner membrane"/>
    <property type="evidence" value="ECO:0007669"/>
    <property type="project" value="UniProtKB-SubCell"/>
</dbReference>
<keyword evidence="13" id="KW-1185">Reference proteome</keyword>
<evidence type="ECO:0000313" key="12">
    <source>
        <dbReference type="EMBL" id="PHJ16041.1"/>
    </source>
</evidence>
<evidence type="ECO:0000256" key="10">
    <source>
        <dbReference type="RuleBase" id="RU363130"/>
    </source>
</evidence>
<comment type="catalytic activity">
    <reaction evidence="10">
        <text>holo-[cytochrome c] = apo-[cytochrome c] + heme b</text>
        <dbReference type="Rhea" id="RHEA:22648"/>
        <dbReference type="Rhea" id="RHEA-COMP:10725"/>
        <dbReference type="Rhea" id="RHEA-COMP:10726"/>
        <dbReference type="ChEBI" id="CHEBI:29950"/>
        <dbReference type="ChEBI" id="CHEBI:60344"/>
        <dbReference type="ChEBI" id="CHEBI:83739"/>
        <dbReference type="EC" id="4.4.1.17"/>
    </reaction>
</comment>
<proteinExistence type="inferred from homology"/>
<comment type="similarity">
    <text evidence="2 10">Belongs to the cytochrome c-type heme lyase family.</text>
</comment>
<name>A0A2C6JD37_9APIC</name>
<reference evidence="12 13" key="1">
    <citation type="journal article" date="2017" name="Int. J. Parasitol.">
        <title>The genome of the protozoan parasite Cystoisospora suis and a reverse vaccinology approach to identify vaccine candidates.</title>
        <authorList>
            <person name="Palmieri N."/>
            <person name="Shrestha A."/>
            <person name="Ruttkowski B."/>
            <person name="Beck T."/>
            <person name="Vogl C."/>
            <person name="Tomley F."/>
            <person name="Blake D.P."/>
            <person name="Joachim A."/>
        </authorList>
    </citation>
    <scope>NUCLEOTIDE SEQUENCE [LARGE SCALE GENOMIC DNA]</scope>
    <source>
        <strain evidence="12 13">Wien I</strain>
    </source>
</reference>
<comment type="function">
    <text evidence="10">Lyase that catalyzes the covalent linking of the heme group to the cytochrome C apoprotein to produce the mature functional cytochrome.</text>
</comment>
<keyword evidence="9 10" id="KW-0456">Lyase</keyword>
<evidence type="ECO:0000256" key="2">
    <source>
        <dbReference type="ARBA" id="ARBA00007255"/>
    </source>
</evidence>
<dbReference type="InterPro" id="IPR000511">
    <property type="entry name" value="Holocyt_c/c1_synthase"/>
</dbReference>
<feature type="compositionally biased region" description="Basic and acidic residues" evidence="11">
    <location>
        <begin position="295"/>
        <end position="307"/>
    </location>
</feature>
<dbReference type="PROSITE" id="PS00822">
    <property type="entry name" value="CYTO_HEME_LYASE_2"/>
    <property type="match status" value="1"/>
</dbReference>